<keyword evidence="3" id="KW-1185">Reference proteome</keyword>
<dbReference type="AlphaFoldDB" id="L0DL99"/>
<feature type="chain" id="PRO_5003940937" description="Beta-xylosidase" evidence="1">
    <location>
        <begin position="26"/>
        <end position="459"/>
    </location>
</feature>
<accession>L0DL99</accession>
<name>L0DL99_SINAD</name>
<keyword evidence="1" id="KW-0732">Signal</keyword>
<dbReference type="EMBL" id="CP003364">
    <property type="protein sequence ID" value="AGA30174.1"/>
    <property type="molecule type" value="Genomic_DNA"/>
</dbReference>
<evidence type="ECO:0000256" key="1">
    <source>
        <dbReference type="SAM" id="SignalP"/>
    </source>
</evidence>
<dbReference type="Proteomes" id="UP000010798">
    <property type="component" value="Chromosome"/>
</dbReference>
<organism evidence="2 3">
    <name type="scientific">Singulisphaera acidiphila (strain ATCC BAA-1392 / DSM 18658 / VKM B-2454 / MOB10)</name>
    <dbReference type="NCBI Taxonomy" id="886293"/>
    <lineage>
        <taxon>Bacteria</taxon>
        <taxon>Pseudomonadati</taxon>
        <taxon>Planctomycetota</taxon>
        <taxon>Planctomycetia</taxon>
        <taxon>Isosphaerales</taxon>
        <taxon>Isosphaeraceae</taxon>
        <taxon>Singulisphaera</taxon>
    </lineage>
</organism>
<dbReference type="HOGENOM" id="CLU_595662_0_0_0"/>
<evidence type="ECO:0008006" key="4">
    <source>
        <dbReference type="Google" id="ProtNLM"/>
    </source>
</evidence>
<gene>
    <name evidence="2" type="ordered locus">Sinac_6068</name>
</gene>
<dbReference type="RefSeq" id="WP_015249264.1">
    <property type="nucleotide sequence ID" value="NC_019892.1"/>
</dbReference>
<dbReference type="KEGG" id="saci:Sinac_6068"/>
<feature type="signal peptide" evidence="1">
    <location>
        <begin position="1"/>
        <end position="25"/>
    </location>
</feature>
<evidence type="ECO:0000313" key="2">
    <source>
        <dbReference type="EMBL" id="AGA30174.1"/>
    </source>
</evidence>
<dbReference type="STRING" id="886293.Sinac_6068"/>
<evidence type="ECO:0000313" key="3">
    <source>
        <dbReference type="Proteomes" id="UP000010798"/>
    </source>
</evidence>
<protein>
    <recommendedName>
        <fullName evidence="4">Beta-xylosidase</fullName>
    </recommendedName>
</protein>
<proteinExistence type="predicted"/>
<dbReference type="OrthoDB" id="264225at2"/>
<dbReference type="eggNOG" id="COG3055">
    <property type="taxonomic scope" value="Bacteria"/>
</dbReference>
<sequence length="459" mass="49553">MHRLLTLFMTLVALAGSTVGRIAFAAEANIQVVSVIEGDKGPGFKPAANVMGAVGPKHLVDFTIMGFTVRDKTTGKSLRHQSQLEFWRQVQPAKSLDPSPHANDPWMVYDPLSERWFATIAGTGTGESYLAVSTSADPLQPWKGVSLPLPRVDPGLKIGVDRNGVYISCANGSENPREALDMYVIPKADVIASDGPSLARGRIVGKLIYAAFPAVHVGADQKPETPAVLINNAFGAPTCSELYLYRITWTGIRADISKAQTIRLSREYAVPRMEGVQPDEGVKLLQAGGRRNNCAFVHGGSVFSCNGAQRTADSRPGILWYEVRIEDGALLQEGFVDSPDCDYLYPSIAVDSRGNIGIGCTRTSAKDYPSVCVMMHAAGDPAGSMQPPVVAVKGTTAFRYSGMPGMNFSNYSTTCIDPSDRDLLWTYQGYANSKVDRQWCTAWAAFKMPAASPVPVPLR</sequence>
<reference evidence="2 3" key="1">
    <citation type="submission" date="2012-02" db="EMBL/GenBank/DDBJ databases">
        <title>Complete sequence of chromosome of Singulisphaera acidiphila DSM 18658.</title>
        <authorList>
            <consortium name="US DOE Joint Genome Institute (JGI-PGF)"/>
            <person name="Lucas S."/>
            <person name="Copeland A."/>
            <person name="Lapidus A."/>
            <person name="Glavina del Rio T."/>
            <person name="Dalin E."/>
            <person name="Tice H."/>
            <person name="Bruce D."/>
            <person name="Goodwin L."/>
            <person name="Pitluck S."/>
            <person name="Peters L."/>
            <person name="Ovchinnikova G."/>
            <person name="Chertkov O."/>
            <person name="Kyrpides N."/>
            <person name="Mavromatis K."/>
            <person name="Ivanova N."/>
            <person name="Brettin T."/>
            <person name="Detter J.C."/>
            <person name="Han C."/>
            <person name="Larimer F."/>
            <person name="Land M."/>
            <person name="Hauser L."/>
            <person name="Markowitz V."/>
            <person name="Cheng J.-F."/>
            <person name="Hugenholtz P."/>
            <person name="Woyke T."/>
            <person name="Wu D."/>
            <person name="Tindall B."/>
            <person name="Pomrenke H."/>
            <person name="Brambilla E."/>
            <person name="Klenk H.-P."/>
            <person name="Eisen J.A."/>
        </authorList>
    </citation>
    <scope>NUCLEOTIDE SEQUENCE [LARGE SCALE GENOMIC DNA]</scope>
    <source>
        <strain evidence="3">ATCC BAA-1392 / DSM 18658 / VKM B-2454 / MOB10</strain>
    </source>
</reference>